<dbReference type="Proteomes" id="UP000694853">
    <property type="component" value="Unplaced"/>
</dbReference>
<dbReference type="OrthoDB" id="1436862at2759"/>
<dbReference type="KEGG" id="aprc:113855527"/>
<name>A0A8B8KIA1_ABRPR</name>
<organism evidence="2 3">
    <name type="scientific">Abrus precatorius</name>
    <name type="common">Indian licorice</name>
    <name type="synonym">Glycine abrus</name>
    <dbReference type="NCBI Taxonomy" id="3816"/>
    <lineage>
        <taxon>Eukaryota</taxon>
        <taxon>Viridiplantae</taxon>
        <taxon>Streptophyta</taxon>
        <taxon>Embryophyta</taxon>
        <taxon>Tracheophyta</taxon>
        <taxon>Spermatophyta</taxon>
        <taxon>Magnoliopsida</taxon>
        <taxon>eudicotyledons</taxon>
        <taxon>Gunneridae</taxon>
        <taxon>Pentapetalae</taxon>
        <taxon>rosids</taxon>
        <taxon>fabids</taxon>
        <taxon>Fabales</taxon>
        <taxon>Fabaceae</taxon>
        <taxon>Papilionoideae</taxon>
        <taxon>50 kb inversion clade</taxon>
        <taxon>NPAAA clade</taxon>
        <taxon>indigoferoid/millettioid clade</taxon>
        <taxon>Abreae</taxon>
        <taxon>Abrus</taxon>
    </lineage>
</organism>
<dbReference type="CDD" id="cd22160">
    <property type="entry name" value="F-box_AtFBL13-like"/>
    <property type="match status" value="1"/>
</dbReference>
<dbReference type="PANTHER" id="PTHR32212">
    <property type="entry name" value="CYCLIN-LIKE F-BOX"/>
    <property type="match status" value="1"/>
</dbReference>
<keyword evidence="2" id="KW-1185">Reference proteome</keyword>
<feature type="domain" description="F-box" evidence="1">
    <location>
        <begin position="20"/>
        <end position="55"/>
    </location>
</feature>
<dbReference type="InterPro" id="IPR053781">
    <property type="entry name" value="F-box_AtFBL13-like"/>
</dbReference>
<gene>
    <name evidence="3" type="primary">LOC113855527</name>
</gene>
<protein>
    <submittedName>
        <fullName evidence="3">F-box protein At1g67390</fullName>
    </submittedName>
</protein>
<dbReference type="PANTHER" id="PTHR32212:SF248">
    <property type="entry name" value="F-BOX DOMAIN-CONTAINING PROTEIN"/>
    <property type="match status" value="1"/>
</dbReference>
<dbReference type="Gene3D" id="1.20.1280.50">
    <property type="match status" value="1"/>
</dbReference>
<evidence type="ECO:0000313" key="3">
    <source>
        <dbReference type="RefSeq" id="XP_027342968.1"/>
    </source>
</evidence>
<evidence type="ECO:0000313" key="2">
    <source>
        <dbReference type="Proteomes" id="UP000694853"/>
    </source>
</evidence>
<reference evidence="2" key="1">
    <citation type="journal article" date="2019" name="Toxins">
        <title>Detection of Abrin-Like and Prepropulchellin-Like Toxin Genes and Transcripts Using Whole Genome Sequencing and Full-Length Transcript Sequencing of Abrus precatorius.</title>
        <authorList>
            <person name="Hovde B.T."/>
            <person name="Daligault H.E."/>
            <person name="Hanschen E.R."/>
            <person name="Kunde Y.A."/>
            <person name="Johnson M.B."/>
            <person name="Starkenburg S.R."/>
            <person name="Johnson S.L."/>
        </authorList>
    </citation>
    <scope>NUCLEOTIDE SEQUENCE [LARGE SCALE GENOMIC DNA]</scope>
</reference>
<dbReference type="InterPro" id="IPR036047">
    <property type="entry name" value="F-box-like_dom_sf"/>
</dbReference>
<dbReference type="InterPro" id="IPR001810">
    <property type="entry name" value="F-box_dom"/>
</dbReference>
<dbReference type="RefSeq" id="XP_027342968.1">
    <property type="nucleotide sequence ID" value="XM_027487167.1"/>
</dbReference>
<dbReference type="GeneID" id="113855527"/>
<dbReference type="SUPFAM" id="SSF81383">
    <property type="entry name" value="F-box domain"/>
    <property type="match status" value="1"/>
</dbReference>
<proteinExistence type="predicted"/>
<dbReference type="AlphaFoldDB" id="A0A8B8KIA1"/>
<dbReference type="Pfam" id="PF00646">
    <property type="entry name" value="F-box"/>
    <property type="match status" value="1"/>
</dbReference>
<sequence>MEGQVGDSNIDLNEGEDLTSKLPDPVLALIISFLPIKNAVRTSVLSPRWKRLWKTTPTLNFDHKLMLNPQLQTSLHSLTPTLLAAIDNAANLICSPLDKHAGSLERCKIVHLIESCQNEHAKFWMVKLIEEKRVKELSM</sequence>
<reference evidence="3" key="2">
    <citation type="submission" date="2025-08" db="UniProtKB">
        <authorList>
            <consortium name="RefSeq"/>
        </authorList>
    </citation>
    <scope>IDENTIFICATION</scope>
    <source>
        <tissue evidence="3">Young leaves</tissue>
    </source>
</reference>
<accession>A0A8B8KIA1</accession>
<evidence type="ECO:0000259" key="1">
    <source>
        <dbReference type="Pfam" id="PF00646"/>
    </source>
</evidence>